<evidence type="ECO:0000256" key="7">
    <source>
        <dbReference type="RuleBase" id="RU364038"/>
    </source>
</evidence>
<evidence type="ECO:0000256" key="2">
    <source>
        <dbReference type="ARBA" id="ARBA00009813"/>
    </source>
</evidence>
<evidence type="ECO:0000259" key="8">
    <source>
        <dbReference type="Pfam" id="PF10411"/>
    </source>
</evidence>
<feature type="domain" description="Thioredoxin-like fold" evidence="9">
    <location>
        <begin position="148"/>
        <end position="269"/>
    </location>
</feature>
<comment type="subcellular location">
    <subcellularLocation>
        <location evidence="1 7">Periplasm</location>
    </subcellularLocation>
</comment>
<dbReference type="EMBL" id="CR543861">
    <property type="protein sequence ID" value="CAG70299.1"/>
    <property type="molecule type" value="Genomic_DNA"/>
</dbReference>
<dbReference type="SMR" id="Q6F6L8"/>
<dbReference type="KEGG" id="aci:ACIAD3673"/>
<accession>Q6F6L8</accession>
<dbReference type="Pfam" id="PF13098">
    <property type="entry name" value="Thioredoxin_2"/>
    <property type="match status" value="1"/>
</dbReference>
<evidence type="ECO:0000259" key="9">
    <source>
        <dbReference type="Pfam" id="PF13098"/>
    </source>
</evidence>
<keyword evidence="6 7" id="KW-0676">Redox-active center</keyword>
<dbReference type="CDD" id="cd03020">
    <property type="entry name" value="DsbA_DsbC_DsbG"/>
    <property type="match status" value="1"/>
</dbReference>
<dbReference type="SUPFAM" id="SSF54423">
    <property type="entry name" value="DsbC/DsbG N-terminal domain-like"/>
    <property type="match status" value="1"/>
</dbReference>
<dbReference type="InterPro" id="IPR033954">
    <property type="entry name" value="DiS-bond_Isoase_DsbC/G"/>
</dbReference>
<dbReference type="GO" id="GO:0042597">
    <property type="term" value="C:periplasmic space"/>
    <property type="evidence" value="ECO:0007669"/>
    <property type="project" value="UniProtKB-SubCell"/>
</dbReference>
<dbReference type="eggNOG" id="COG1651">
    <property type="taxonomic scope" value="Bacteria"/>
</dbReference>
<dbReference type="HOGENOM" id="CLU_083593_1_1_6"/>
<name>Q6F6L8_ACIAD</name>
<evidence type="ECO:0000313" key="10">
    <source>
        <dbReference type="EMBL" id="CAG70299.1"/>
    </source>
</evidence>
<dbReference type="GO" id="GO:0016853">
    <property type="term" value="F:isomerase activity"/>
    <property type="evidence" value="ECO:0007669"/>
    <property type="project" value="UniProtKB-KW"/>
</dbReference>
<proteinExistence type="inferred from homology"/>
<dbReference type="Gene3D" id="3.10.450.70">
    <property type="entry name" value="Disulphide bond isomerase, DsbC/G, N-terminal"/>
    <property type="match status" value="1"/>
</dbReference>
<evidence type="ECO:0000256" key="5">
    <source>
        <dbReference type="ARBA" id="ARBA00023157"/>
    </source>
</evidence>
<dbReference type="Pfam" id="PF10411">
    <property type="entry name" value="DsbC_N"/>
    <property type="match status" value="1"/>
</dbReference>
<organism evidence="10 11">
    <name type="scientific">Acinetobacter baylyi (strain ATCC 33305 / BD413 / ADP1)</name>
    <dbReference type="NCBI Taxonomy" id="62977"/>
    <lineage>
        <taxon>Bacteria</taxon>
        <taxon>Pseudomonadati</taxon>
        <taxon>Pseudomonadota</taxon>
        <taxon>Gammaproteobacteria</taxon>
        <taxon>Moraxellales</taxon>
        <taxon>Moraxellaceae</taxon>
        <taxon>Acinetobacter</taxon>
    </lineage>
</organism>
<evidence type="ECO:0000256" key="3">
    <source>
        <dbReference type="ARBA" id="ARBA00022729"/>
    </source>
</evidence>
<dbReference type="Gene3D" id="3.40.30.10">
    <property type="entry name" value="Glutaredoxin"/>
    <property type="match status" value="1"/>
</dbReference>
<comment type="function">
    <text evidence="7">Required for disulfide bond formation in some periplasmic proteins. Acts by transferring its disulfide bond to other proteins and is reduced in the process.</text>
</comment>
<dbReference type="InterPro" id="IPR009094">
    <property type="entry name" value="DiS-bond_isomerase_DsbC/G_N_sf"/>
</dbReference>
<dbReference type="InterPro" id="IPR018950">
    <property type="entry name" value="DiS-bond_isomerase_DsbC/G_N"/>
</dbReference>
<dbReference type="PANTHER" id="PTHR35272:SF3">
    <property type="entry name" value="THIOL:DISULFIDE INTERCHANGE PROTEIN DSBC"/>
    <property type="match status" value="1"/>
</dbReference>
<keyword evidence="5" id="KW-1015">Disulfide bond</keyword>
<feature type="domain" description="Disulphide bond isomerase DsbC/G N-terminal" evidence="8">
    <location>
        <begin position="58"/>
        <end position="124"/>
    </location>
</feature>
<dbReference type="Proteomes" id="UP000000430">
    <property type="component" value="Chromosome"/>
</dbReference>
<evidence type="ECO:0000256" key="1">
    <source>
        <dbReference type="ARBA" id="ARBA00004418"/>
    </source>
</evidence>
<comment type="similarity">
    <text evidence="2 7">Belongs to the thioredoxin family. DsbC subfamily.</text>
</comment>
<dbReference type="STRING" id="202950.GCA_001485005_03188"/>
<sequence length="273" mass="30959">MVYFSDVSRGTCRSFLIKNTTQQVMNSSTLGFFDQLCVVMQNMKKQLLMGILVGVASLAHANLEQVQQQLKAHYPNVKIENLQKTPMSGIYSGTLDNQIVYLGEDAEHLFVGSMIRLKDQRNLTKDLVVQQNSFRWSDLPLQDAIKTVKGNGKRQIAVFSDPHCPYCKQLERELDRLNNVTIYTFLYPLKSESFIPAQQIWCSPNRSYAWKNLINQNIQPQASSECANPIQRNLALGQRLKIQGTPTLFFSQGLKVTGVQTSTQIEQILKDVP</sequence>
<dbReference type="PANTHER" id="PTHR35272">
    <property type="entry name" value="THIOL:DISULFIDE INTERCHANGE PROTEIN DSBC-RELATED"/>
    <property type="match status" value="1"/>
</dbReference>
<reference evidence="10 11" key="1">
    <citation type="journal article" date="2004" name="Nucleic Acids Res.">
        <title>Unique features revealed by the genome sequence of Acinetobacter sp. ADP1, a versatile and naturally transformation competent bacterium.</title>
        <authorList>
            <person name="Barbe V."/>
            <person name="Vallenet D."/>
            <person name="Fonknechten N."/>
            <person name="Kreimeyer A."/>
            <person name="Oztas S."/>
            <person name="Labarre L."/>
            <person name="Cruveiller S."/>
            <person name="Robert C."/>
            <person name="Duprat S."/>
            <person name="Wincker P."/>
            <person name="Ornston L.N."/>
            <person name="Weissenbach J."/>
            <person name="Marliere P."/>
            <person name="Cohen G.N."/>
            <person name="Medigue C."/>
        </authorList>
    </citation>
    <scope>NUCLEOTIDE SEQUENCE [LARGE SCALE GENOMIC DNA]</scope>
    <source>
        <strain evidence="11">ATCC 33305 / BD413 / ADP1</strain>
    </source>
</reference>
<dbReference type="InterPro" id="IPR051470">
    <property type="entry name" value="Thiol:disulfide_interchange"/>
</dbReference>
<gene>
    <name evidence="10" type="ordered locus">ACIAD3673</name>
</gene>
<evidence type="ECO:0000256" key="6">
    <source>
        <dbReference type="ARBA" id="ARBA00023284"/>
    </source>
</evidence>
<evidence type="ECO:0000256" key="4">
    <source>
        <dbReference type="ARBA" id="ARBA00022764"/>
    </source>
</evidence>
<dbReference type="AlphaFoldDB" id="Q6F6L8"/>
<keyword evidence="10" id="KW-0413">Isomerase</keyword>
<dbReference type="InterPro" id="IPR012336">
    <property type="entry name" value="Thioredoxin-like_fold"/>
</dbReference>
<evidence type="ECO:0000313" key="11">
    <source>
        <dbReference type="Proteomes" id="UP000000430"/>
    </source>
</evidence>
<keyword evidence="4 7" id="KW-0574">Periplasm</keyword>
<protein>
    <recommendedName>
        <fullName evidence="7">Thiol:disulfide interchange protein</fullName>
    </recommendedName>
</protein>
<dbReference type="InterPro" id="IPR036249">
    <property type="entry name" value="Thioredoxin-like_sf"/>
</dbReference>
<dbReference type="SUPFAM" id="SSF52833">
    <property type="entry name" value="Thioredoxin-like"/>
    <property type="match status" value="1"/>
</dbReference>
<keyword evidence="3 7" id="KW-0732">Signal</keyword>